<evidence type="ECO:0000313" key="1">
    <source>
        <dbReference type="EMBL" id="RDX65159.1"/>
    </source>
</evidence>
<sequence>MVSNVSSNFSDLVIIGERIEAGLRSGKNVVIMDGNSMAKKVVSDKKKGDTNAIMTTKIEPSTYHPIF</sequence>
<accession>A0A371EGR7</accession>
<organism evidence="1 2">
    <name type="scientific">Mucuna pruriens</name>
    <name type="common">Velvet bean</name>
    <name type="synonym">Dolichos pruriens</name>
    <dbReference type="NCBI Taxonomy" id="157652"/>
    <lineage>
        <taxon>Eukaryota</taxon>
        <taxon>Viridiplantae</taxon>
        <taxon>Streptophyta</taxon>
        <taxon>Embryophyta</taxon>
        <taxon>Tracheophyta</taxon>
        <taxon>Spermatophyta</taxon>
        <taxon>Magnoliopsida</taxon>
        <taxon>eudicotyledons</taxon>
        <taxon>Gunneridae</taxon>
        <taxon>Pentapetalae</taxon>
        <taxon>rosids</taxon>
        <taxon>fabids</taxon>
        <taxon>Fabales</taxon>
        <taxon>Fabaceae</taxon>
        <taxon>Papilionoideae</taxon>
        <taxon>50 kb inversion clade</taxon>
        <taxon>NPAAA clade</taxon>
        <taxon>indigoferoid/millettioid clade</taxon>
        <taxon>Phaseoleae</taxon>
        <taxon>Mucuna</taxon>
    </lineage>
</organism>
<feature type="non-terminal residue" evidence="1">
    <location>
        <position position="1"/>
    </location>
</feature>
<dbReference type="OrthoDB" id="1750196at2759"/>
<dbReference type="AlphaFoldDB" id="A0A371EGR7"/>
<protein>
    <submittedName>
        <fullName evidence="1">Uncharacterized protein</fullName>
    </submittedName>
</protein>
<dbReference type="Proteomes" id="UP000257109">
    <property type="component" value="Unassembled WGS sequence"/>
</dbReference>
<name>A0A371EGR7_MUCPR</name>
<dbReference type="EMBL" id="QJKJ01014036">
    <property type="protein sequence ID" value="RDX65159.1"/>
    <property type="molecule type" value="Genomic_DNA"/>
</dbReference>
<evidence type="ECO:0000313" key="2">
    <source>
        <dbReference type="Proteomes" id="UP000257109"/>
    </source>
</evidence>
<reference evidence="1" key="1">
    <citation type="submission" date="2018-05" db="EMBL/GenBank/DDBJ databases">
        <title>Draft genome of Mucuna pruriens seed.</title>
        <authorList>
            <person name="Nnadi N.E."/>
            <person name="Vos R."/>
            <person name="Hasami M.H."/>
            <person name="Devisetty U.K."/>
            <person name="Aguiy J.C."/>
        </authorList>
    </citation>
    <scope>NUCLEOTIDE SEQUENCE [LARGE SCALE GENOMIC DNA]</scope>
    <source>
        <strain evidence="1">JCA_2017</strain>
    </source>
</reference>
<proteinExistence type="predicted"/>
<keyword evidence="2" id="KW-1185">Reference proteome</keyword>
<comment type="caution">
    <text evidence="1">The sequence shown here is derived from an EMBL/GenBank/DDBJ whole genome shotgun (WGS) entry which is preliminary data.</text>
</comment>
<gene>
    <name evidence="1" type="ORF">CR513_56212</name>
</gene>